<dbReference type="AlphaFoldDB" id="A0AAI8KEH0"/>
<dbReference type="SUPFAM" id="SSF53335">
    <property type="entry name" value="S-adenosyl-L-methionine-dependent methyltransferases"/>
    <property type="match status" value="1"/>
</dbReference>
<organism evidence="6 7">
    <name type="scientific">Pseudomonas parafulva</name>
    <dbReference type="NCBI Taxonomy" id="157782"/>
    <lineage>
        <taxon>Bacteria</taxon>
        <taxon>Pseudomonadati</taxon>
        <taxon>Pseudomonadota</taxon>
        <taxon>Gammaproteobacteria</taxon>
        <taxon>Pseudomonadales</taxon>
        <taxon>Pseudomonadaceae</taxon>
        <taxon>Pseudomonas</taxon>
    </lineage>
</organism>
<comment type="similarity">
    <text evidence="1">Belongs to the methyltransferase superfamily.</text>
</comment>
<evidence type="ECO:0000313" key="6">
    <source>
        <dbReference type="EMBL" id="AXO89979.1"/>
    </source>
</evidence>
<evidence type="ECO:0000256" key="4">
    <source>
        <dbReference type="SAM" id="MobiDB-lite"/>
    </source>
</evidence>
<name>A0AAI8KEH0_9PSED</name>
<evidence type="ECO:0000313" key="7">
    <source>
        <dbReference type="Proteomes" id="UP000258127"/>
    </source>
</evidence>
<evidence type="ECO:0000256" key="3">
    <source>
        <dbReference type="ARBA" id="ARBA00022679"/>
    </source>
</evidence>
<evidence type="ECO:0000256" key="1">
    <source>
        <dbReference type="ARBA" id="ARBA00008361"/>
    </source>
</evidence>
<sequence>MTLSLAKSYNGKTDVYERARPLYPSAAITWINHCVPRLSTLPIVDIGAGTGILTRQLGALGLPMIGIEPNSQMLAQARDRDQNADYRQGSAEDTGLAPGSARAIVCGQSFHWFDTRRAAEEFRRILNVGGPVILAWNIRSPDHDAFHIAYEAMLAQSFEHYAQTLEIDRELEDRVNDFYAGQFEERRFANAQQLGIDEFIDRTLSCSYAALPGTAEYEAAIAALQALHRQFQVQGQVSLRYSTRVVHGVI</sequence>
<accession>A0AAI8KEH0</accession>
<dbReference type="PANTHER" id="PTHR44942">
    <property type="entry name" value="METHYLTRANSF_11 DOMAIN-CONTAINING PROTEIN"/>
    <property type="match status" value="1"/>
</dbReference>
<reference evidence="6 7" key="1">
    <citation type="submission" date="2018-08" db="EMBL/GenBank/DDBJ databases">
        <authorList>
            <person name="Lee Y."/>
            <person name="Kakembo D."/>
        </authorList>
    </citation>
    <scope>NUCLEOTIDE SEQUENCE [LARGE SCALE GENOMIC DNA]</scope>
    <source>
        <strain evidence="6 7">JBCS1880</strain>
    </source>
</reference>
<dbReference type="GO" id="GO:0008757">
    <property type="term" value="F:S-adenosylmethionine-dependent methyltransferase activity"/>
    <property type="evidence" value="ECO:0007669"/>
    <property type="project" value="InterPro"/>
</dbReference>
<dbReference type="RefSeq" id="WP_116889310.1">
    <property type="nucleotide sequence ID" value="NZ_CP031641.1"/>
</dbReference>
<feature type="region of interest" description="Disordered" evidence="4">
    <location>
        <begin position="76"/>
        <end position="95"/>
    </location>
</feature>
<dbReference type="Proteomes" id="UP000258127">
    <property type="component" value="Chromosome"/>
</dbReference>
<proteinExistence type="inferred from homology"/>
<dbReference type="CDD" id="cd02440">
    <property type="entry name" value="AdoMet_MTases"/>
    <property type="match status" value="1"/>
</dbReference>
<dbReference type="InterPro" id="IPR029063">
    <property type="entry name" value="SAM-dependent_MTases_sf"/>
</dbReference>
<keyword evidence="2 6" id="KW-0489">Methyltransferase</keyword>
<dbReference type="InterPro" id="IPR051052">
    <property type="entry name" value="Diverse_substrate_MTase"/>
</dbReference>
<feature type="domain" description="Methyltransferase type 11" evidence="5">
    <location>
        <begin position="44"/>
        <end position="133"/>
    </location>
</feature>
<protein>
    <submittedName>
        <fullName evidence="6">Class I SAM-dependent methyltransferase</fullName>
    </submittedName>
</protein>
<evidence type="ECO:0000256" key="2">
    <source>
        <dbReference type="ARBA" id="ARBA00022603"/>
    </source>
</evidence>
<dbReference type="PANTHER" id="PTHR44942:SF4">
    <property type="entry name" value="METHYLTRANSFERASE TYPE 11 DOMAIN-CONTAINING PROTEIN"/>
    <property type="match status" value="1"/>
</dbReference>
<evidence type="ECO:0000259" key="5">
    <source>
        <dbReference type="Pfam" id="PF08241"/>
    </source>
</evidence>
<keyword evidence="3" id="KW-0808">Transferase</keyword>
<dbReference type="GO" id="GO:0032259">
    <property type="term" value="P:methylation"/>
    <property type="evidence" value="ECO:0007669"/>
    <property type="project" value="UniProtKB-KW"/>
</dbReference>
<dbReference type="Pfam" id="PF08241">
    <property type="entry name" value="Methyltransf_11"/>
    <property type="match status" value="1"/>
</dbReference>
<dbReference type="InterPro" id="IPR013216">
    <property type="entry name" value="Methyltransf_11"/>
</dbReference>
<gene>
    <name evidence="6" type="ORF">DZC75_18965</name>
</gene>
<dbReference type="EMBL" id="CP031641">
    <property type="protein sequence ID" value="AXO89979.1"/>
    <property type="molecule type" value="Genomic_DNA"/>
</dbReference>
<dbReference type="Gene3D" id="3.40.50.150">
    <property type="entry name" value="Vaccinia Virus protein VP39"/>
    <property type="match status" value="1"/>
</dbReference>
<keyword evidence="7" id="KW-1185">Reference proteome</keyword>